<dbReference type="EMBL" id="OU893335">
    <property type="protein sequence ID" value="CAG9792366.1"/>
    <property type="molecule type" value="Genomic_DNA"/>
</dbReference>
<evidence type="ECO:0000313" key="1">
    <source>
        <dbReference type="EMBL" id="CAG9792366.1"/>
    </source>
</evidence>
<dbReference type="AlphaFoldDB" id="A0A9N9WGS2"/>
<sequence>MVVFKTLAFRRIMALILQSLSIFNQKIDGHMVLESLNLFVPTRMTSDSSGLVAPFRRLQLLARPVTRTRSAARAPNVRAFSLLGDILVQHEDLDLFTDNLTCLCNKIHVYVIISQYDIII</sequence>
<organism evidence="1 2">
    <name type="scientific">Diatraea saccharalis</name>
    <name type="common">sugarcane borer</name>
    <dbReference type="NCBI Taxonomy" id="40085"/>
    <lineage>
        <taxon>Eukaryota</taxon>
        <taxon>Metazoa</taxon>
        <taxon>Ecdysozoa</taxon>
        <taxon>Arthropoda</taxon>
        <taxon>Hexapoda</taxon>
        <taxon>Insecta</taxon>
        <taxon>Pterygota</taxon>
        <taxon>Neoptera</taxon>
        <taxon>Endopterygota</taxon>
        <taxon>Lepidoptera</taxon>
        <taxon>Glossata</taxon>
        <taxon>Ditrysia</taxon>
        <taxon>Pyraloidea</taxon>
        <taxon>Crambidae</taxon>
        <taxon>Crambinae</taxon>
        <taxon>Diatraea</taxon>
    </lineage>
</organism>
<gene>
    <name evidence="1" type="ORF">DIATSA_LOCUS9904</name>
</gene>
<proteinExistence type="predicted"/>
<reference evidence="1" key="2">
    <citation type="submission" date="2022-10" db="EMBL/GenBank/DDBJ databases">
        <authorList>
            <consortium name="ENA_rothamsted_submissions"/>
            <consortium name="culmorum"/>
            <person name="King R."/>
        </authorList>
    </citation>
    <scope>NUCLEOTIDE SEQUENCE</scope>
</reference>
<keyword evidence="2" id="KW-1185">Reference proteome</keyword>
<evidence type="ECO:0000313" key="2">
    <source>
        <dbReference type="Proteomes" id="UP001153714"/>
    </source>
</evidence>
<protein>
    <submittedName>
        <fullName evidence="1">Uncharacterized protein</fullName>
    </submittedName>
</protein>
<reference evidence="1" key="1">
    <citation type="submission" date="2021-12" db="EMBL/GenBank/DDBJ databases">
        <authorList>
            <person name="King R."/>
        </authorList>
    </citation>
    <scope>NUCLEOTIDE SEQUENCE</scope>
</reference>
<accession>A0A9N9WGS2</accession>
<dbReference type="Proteomes" id="UP001153714">
    <property type="component" value="Chromosome 4"/>
</dbReference>
<name>A0A9N9WGS2_9NEOP</name>
<dbReference type="OrthoDB" id="10056483at2759"/>